<keyword evidence="3" id="KW-1185">Reference proteome</keyword>
<sequence length="335" mass="36234">MLSQRWLRDVRKVVSIRAICKGWDLGKGEEKVKEQLQADQTAWRQEFSSLQNDVQKIATLEKHLEFLMVRFNQCFPPPTTTGSSQPLTLTTGSAGLSAASAVTAPLGSTSGLSGLTIDNRAHKLHFPCFDGDDPDGWLLRVSCYFDINNMMEAERLLAVAICLEGPALALPMGASPSAVSELDRVSECATRAFPFHHGFVSMSTTIIAPAGHFVAAPMNVTEEVLESAFLNSLKVEILAEVMVMEPSGLDNMMKVTQLAEKKLGLLQSGRGPNPSLGPSKTTSSSSSPSSSVLSRLNITFLSPTAPSTTSNLRDSRRYFVSYAESEMVKSRKGGC</sequence>
<feature type="compositionally biased region" description="Low complexity" evidence="1">
    <location>
        <begin position="276"/>
        <end position="291"/>
    </location>
</feature>
<proteinExistence type="predicted"/>
<organism evidence="2 3">
    <name type="scientific">Trema orientale</name>
    <name type="common">Charcoal tree</name>
    <name type="synonym">Celtis orientalis</name>
    <dbReference type="NCBI Taxonomy" id="63057"/>
    <lineage>
        <taxon>Eukaryota</taxon>
        <taxon>Viridiplantae</taxon>
        <taxon>Streptophyta</taxon>
        <taxon>Embryophyta</taxon>
        <taxon>Tracheophyta</taxon>
        <taxon>Spermatophyta</taxon>
        <taxon>Magnoliopsida</taxon>
        <taxon>eudicotyledons</taxon>
        <taxon>Gunneridae</taxon>
        <taxon>Pentapetalae</taxon>
        <taxon>rosids</taxon>
        <taxon>fabids</taxon>
        <taxon>Rosales</taxon>
        <taxon>Cannabaceae</taxon>
        <taxon>Trema</taxon>
    </lineage>
</organism>
<dbReference type="Proteomes" id="UP000237000">
    <property type="component" value="Unassembled WGS sequence"/>
</dbReference>
<gene>
    <name evidence="2" type="ORF">TorRG33x02_186700</name>
</gene>
<dbReference type="EMBL" id="JXTC01000146">
    <property type="protein sequence ID" value="PON85521.1"/>
    <property type="molecule type" value="Genomic_DNA"/>
</dbReference>
<accession>A0A2P5EIZ6</accession>
<reference evidence="3" key="1">
    <citation type="submission" date="2016-06" db="EMBL/GenBank/DDBJ databases">
        <title>Parallel loss of symbiosis genes in relatives of nitrogen-fixing non-legume Parasponia.</title>
        <authorList>
            <person name="Van Velzen R."/>
            <person name="Holmer R."/>
            <person name="Bu F."/>
            <person name="Rutten L."/>
            <person name="Van Zeijl A."/>
            <person name="Liu W."/>
            <person name="Santuari L."/>
            <person name="Cao Q."/>
            <person name="Sharma T."/>
            <person name="Shen D."/>
            <person name="Roswanjaya Y."/>
            <person name="Wardhani T."/>
            <person name="Kalhor M.S."/>
            <person name="Jansen J."/>
            <person name="Van den Hoogen J."/>
            <person name="Gungor B."/>
            <person name="Hartog M."/>
            <person name="Hontelez J."/>
            <person name="Verver J."/>
            <person name="Yang W.-C."/>
            <person name="Schijlen E."/>
            <person name="Repin R."/>
            <person name="Schilthuizen M."/>
            <person name="Schranz E."/>
            <person name="Heidstra R."/>
            <person name="Miyata K."/>
            <person name="Fedorova E."/>
            <person name="Kohlen W."/>
            <person name="Bisseling T."/>
            <person name="Smit S."/>
            <person name="Geurts R."/>
        </authorList>
    </citation>
    <scope>NUCLEOTIDE SEQUENCE [LARGE SCALE GENOMIC DNA]</scope>
    <source>
        <strain evidence="3">cv. RG33-2</strain>
    </source>
</reference>
<comment type="caution">
    <text evidence="2">The sequence shown here is derived from an EMBL/GenBank/DDBJ whole genome shotgun (WGS) entry which is preliminary data.</text>
</comment>
<dbReference type="AlphaFoldDB" id="A0A2P5EIZ6"/>
<name>A0A2P5EIZ6_TREOI</name>
<protein>
    <submittedName>
        <fullName evidence="2">Uncharacterized protein</fullName>
    </submittedName>
</protein>
<dbReference type="InParanoid" id="A0A2P5EIZ6"/>
<feature type="region of interest" description="Disordered" evidence="1">
    <location>
        <begin position="266"/>
        <end position="291"/>
    </location>
</feature>
<evidence type="ECO:0000256" key="1">
    <source>
        <dbReference type="SAM" id="MobiDB-lite"/>
    </source>
</evidence>
<evidence type="ECO:0000313" key="2">
    <source>
        <dbReference type="EMBL" id="PON85521.1"/>
    </source>
</evidence>
<dbReference type="OrthoDB" id="1749511at2759"/>
<evidence type="ECO:0000313" key="3">
    <source>
        <dbReference type="Proteomes" id="UP000237000"/>
    </source>
</evidence>